<organism evidence="6 7">
    <name type="scientific">Undibacterium parvum</name>
    <dbReference type="NCBI Taxonomy" id="401471"/>
    <lineage>
        <taxon>Bacteria</taxon>
        <taxon>Pseudomonadati</taxon>
        <taxon>Pseudomonadota</taxon>
        <taxon>Betaproteobacteria</taxon>
        <taxon>Burkholderiales</taxon>
        <taxon>Oxalobacteraceae</taxon>
        <taxon>Undibacterium</taxon>
    </lineage>
</organism>
<name>A0A3S9HIN4_9BURK</name>
<dbReference type="AlphaFoldDB" id="A0A3S9HIN4"/>
<proteinExistence type="predicted"/>
<evidence type="ECO:0000256" key="4">
    <source>
        <dbReference type="ARBA" id="ARBA00023136"/>
    </source>
</evidence>
<dbReference type="Proteomes" id="UP000275663">
    <property type="component" value="Chromosome"/>
</dbReference>
<gene>
    <name evidence="6" type="ORF">EJN92_08085</name>
</gene>
<evidence type="ECO:0000256" key="2">
    <source>
        <dbReference type="ARBA" id="ARBA00022692"/>
    </source>
</evidence>
<evidence type="ECO:0000256" key="1">
    <source>
        <dbReference type="ARBA" id="ARBA00004370"/>
    </source>
</evidence>
<keyword evidence="3 5" id="KW-1133">Transmembrane helix</keyword>
<dbReference type="RefSeq" id="WP_126127349.1">
    <property type="nucleotide sequence ID" value="NZ_CP034464.1"/>
</dbReference>
<keyword evidence="7" id="KW-1185">Reference proteome</keyword>
<evidence type="ECO:0000313" key="6">
    <source>
        <dbReference type="EMBL" id="AZP11967.1"/>
    </source>
</evidence>
<reference evidence="6 7" key="1">
    <citation type="journal article" date="2011" name="Int. J. Syst. Evol. Microbiol.">
        <title>Description of Undibacterium oligocarboniphilum sp. nov., isolated from purified water, and Undibacterium pigrum strain CCUG 49012 as the type strain of Undibacterium parvum sp. nov., and emended descriptions of the genus Undibacterium and the species Undibacterium pigrum.</title>
        <authorList>
            <person name="Eder W."/>
            <person name="Wanner G."/>
            <person name="Ludwig W."/>
            <person name="Busse H.J."/>
            <person name="Ziemke-Kageler F."/>
            <person name="Lang E."/>
        </authorList>
    </citation>
    <scope>NUCLEOTIDE SEQUENCE [LARGE SCALE GENOMIC DNA]</scope>
    <source>
        <strain evidence="6 7">DSM 23061</strain>
    </source>
</reference>
<feature type="transmembrane region" description="Helical" evidence="5">
    <location>
        <begin position="125"/>
        <end position="145"/>
    </location>
</feature>
<dbReference type="InterPro" id="IPR001129">
    <property type="entry name" value="Membr-assoc_MAPEG"/>
</dbReference>
<dbReference type="EMBL" id="CP034464">
    <property type="protein sequence ID" value="AZP11967.1"/>
    <property type="molecule type" value="Genomic_DNA"/>
</dbReference>
<feature type="transmembrane region" description="Helical" evidence="5">
    <location>
        <begin position="64"/>
        <end position="81"/>
    </location>
</feature>
<dbReference type="Pfam" id="PF01124">
    <property type="entry name" value="MAPEG"/>
    <property type="match status" value="1"/>
</dbReference>
<protein>
    <recommendedName>
        <fullName evidence="8">MAPEG family protein</fullName>
    </recommendedName>
</protein>
<comment type="subcellular location">
    <subcellularLocation>
        <location evidence="1">Membrane</location>
    </subcellularLocation>
</comment>
<evidence type="ECO:0000256" key="5">
    <source>
        <dbReference type="SAM" id="Phobius"/>
    </source>
</evidence>
<feature type="transmembrane region" description="Helical" evidence="5">
    <location>
        <begin position="87"/>
        <end position="105"/>
    </location>
</feature>
<evidence type="ECO:0000256" key="3">
    <source>
        <dbReference type="ARBA" id="ARBA00022989"/>
    </source>
</evidence>
<dbReference type="InterPro" id="IPR023352">
    <property type="entry name" value="MAPEG-like_dom_sf"/>
</dbReference>
<feature type="transmembrane region" description="Helical" evidence="5">
    <location>
        <begin position="6"/>
        <end position="27"/>
    </location>
</feature>
<dbReference type="OrthoDB" id="8593739at2"/>
<sequence length="149" mass="16840">MHNPAILYPVFALACWTALVLLLIPYFRVRAGLRREIVSEDFKYGESSRVPAYVSIPNRNYMNLLELPVLFYVVCLILYVTQLETQISASSSSLILTLAWIYVALRIMHSIIHLSYNAVMHRLTAFALSNAVLVLIWILTAAQVANIKG</sequence>
<evidence type="ECO:0008006" key="8">
    <source>
        <dbReference type="Google" id="ProtNLM"/>
    </source>
</evidence>
<keyword evidence="2 5" id="KW-0812">Transmembrane</keyword>
<evidence type="ECO:0000313" key="7">
    <source>
        <dbReference type="Proteomes" id="UP000275663"/>
    </source>
</evidence>
<dbReference type="KEGG" id="upv:EJN92_08085"/>
<accession>A0A3S9HIN4</accession>
<dbReference type="GO" id="GO:0016020">
    <property type="term" value="C:membrane"/>
    <property type="evidence" value="ECO:0007669"/>
    <property type="project" value="UniProtKB-SubCell"/>
</dbReference>
<dbReference type="SUPFAM" id="SSF161084">
    <property type="entry name" value="MAPEG domain-like"/>
    <property type="match status" value="1"/>
</dbReference>
<dbReference type="Gene3D" id="1.20.120.550">
    <property type="entry name" value="Membrane associated eicosanoid/glutathione metabolism-like domain"/>
    <property type="match status" value="1"/>
</dbReference>
<keyword evidence="4 5" id="KW-0472">Membrane</keyword>